<feature type="transmembrane region" description="Helical" evidence="2">
    <location>
        <begin position="80"/>
        <end position="105"/>
    </location>
</feature>
<protein>
    <recommendedName>
        <fullName evidence="7">PH domain-containing protein</fullName>
    </recommendedName>
</protein>
<dbReference type="KEGG" id="bsau:DWV08_01600"/>
<keyword evidence="5" id="KW-1185">Reference proteome</keyword>
<keyword evidence="2" id="KW-1133">Transmembrane helix</keyword>
<sequence length="259" mass="27969">MTAPRADDSAHRAPAPRRTREGAVVVGPTIWARYRPGLLYGLPLLSVLLSPFGGIAIQTWRSARLHAGHDGLVEQLLAATGVQLLLGAVGLWILCGLWAVVPLVLTHRAVLFDERTGTLTLRRGLRAADRADLAQVRYATGDAERGGLGLIGLTSEPGAAESAERQWVVPETGWDDAGFDGLRVLQAAAGLRPAPPRSALVAEARRARRERGNRELAARLGMPWRAEYAHDEAAFQAEFDRVRRVLGGRAPRRDGDPAP</sequence>
<dbReference type="EMBL" id="QSWH01000003">
    <property type="protein sequence ID" value="RRR23054.1"/>
    <property type="molecule type" value="Genomic_DNA"/>
</dbReference>
<dbReference type="EMBL" id="CP031356">
    <property type="protein sequence ID" value="AXK44442.1"/>
    <property type="molecule type" value="Genomic_DNA"/>
</dbReference>
<evidence type="ECO:0000313" key="6">
    <source>
        <dbReference type="Proteomes" id="UP000282185"/>
    </source>
</evidence>
<keyword evidence="2" id="KW-0812">Transmembrane</keyword>
<keyword evidence="2" id="KW-0472">Membrane</keyword>
<reference evidence="3 5" key="1">
    <citation type="submission" date="2018-07" db="EMBL/GenBank/DDBJ databases">
        <title>Brachybacterium saurashtrense DSM 23186 genome sequence.</title>
        <authorList>
            <person name="Guo L."/>
        </authorList>
    </citation>
    <scope>NUCLEOTIDE SEQUENCE [LARGE SCALE GENOMIC DNA]</scope>
    <source>
        <strain evidence="3 5">DSM 23186</strain>
    </source>
</reference>
<evidence type="ECO:0000256" key="2">
    <source>
        <dbReference type="SAM" id="Phobius"/>
    </source>
</evidence>
<organism evidence="4 6">
    <name type="scientific">Brachybacterium saurashtrense</name>
    <dbReference type="NCBI Taxonomy" id="556288"/>
    <lineage>
        <taxon>Bacteria</taxon>
        <taxon>Bacillati</taxon>
        <taxon>Actinomycetota</taxon>
        <taxon>Actinomycetes</taxon>
        <taxon>Micrococcales</taxon>
        <taxon>Dermabacteraceae</taxon>
        <taxon>Brachybacterium</taxon>
    </lineage>
</organism>
<evidence type="ECO:0000313" key="5">
    <source>
        <dbReference type="Proteomes" id="UP000254236"/>
    </source>
</evidence>
<evidence type="ECO:0000256" key="1">
    <source>
        <dbReference type="SAM" id="MobiDB-lite"/>
    </source>
</evidence>
<feature type="region of interest" description="Disordered" evidence="1">
    <location>
        <begin position="1"/>
        <end position="20"/>
    </location>
</feature>
<dbReference type="RefSeq" id="WP_115412197.1">
    <property type="nucleotide sequence ID" value="NZ_CP031356.1"/>
</dbReference>
<reference evidence="4 6" key="2">
    <citation type="submission" date="2018-08" db="EMBL/GenBank/DDBJ databases">
        <title>Brachybacterium saurashtrense DSM 23186.</title>
        <authorList>
            <person name="Li Y."/>
        </authorList>
    </citation>
    <scope>NUCLEOTIDE SEQUENCE [LARGE SCALE GENOMIC DNA]</scope>
    <source>
        <strain evidence="4 6">DSM 23186</strain>
    </source>
</reference>
<gene>
    <name evidence="3" type="ORF">DWV08_01600</name>
    <name evidence="4" type="ORF">DXU92_06730</name>
</gene>
<feature type="transmembrane region" description="Helical" evidence="2">
    <location>
        <begin position="38"/>
        <end position="60"/>
    </location>
</feature>
<dbReference type="Proteomes" id="UP000254236">
    <property type="component" value="Chromosome"/>
</dbReference>
<dbReference type="OrthoDB" id="4792779at2"/>
<evidence type="ECO:0000313" key="4">
    <source>
        <dbReference type="EMBL" id="RRR23054.1"/>
    </source>
</evidence>
<feature type="compositionally biased region" description="Basic and acidic residues" evidence="1">
    <location>
        <begin position="1"/>
        <end position="11"/>
    </location>
</feature>
<name>A0A345YKJ0_9MICO</name>
<evidence type="ECO:0008006" key="7">
    <source>
        <dbReference type="Google" id="ProtNLM"/>
    </source>
</evidence>
<accession>A0A345YKJ0</accession>
<dbReference type="AlphaFoldDB" id="A0A345YKJ0"/>
<evidence type="ECO:0000313" key="3">
    <source>
        <dbReference type="EMBL" id="AXK44442.1"/>
    </source>
</evidence>
<dbReference type="Proteomes" id="UP000282185">
    <property type="component" value="Unassembled WGS sequence"/>
</dbReference>
<proteinExistence type="predicted"/>